<dbReference type="FunFam" id="1.10.238.10:FF:000044">
    <property type="entry name" value="Protein S100"/>
    <property type="match status" value="1"/>
</dbReference>
<dbReference type="InterPro" id="IPR002048">
    <property type="entry name" value="EF_hand_dom"/>
</dbReference>
<feature type="domain" description="EF-hand" evidence="5">
    <location>
        <begin position="326"/>
        <end position="361"/>
    </location>
</feature>
<dbReference type="PROSITE" id="PS50222">
    <property type="entry name" value="EF_HAND_2"/>
    <property type="match status" value="2"/>
</dbReference>
<dbReference type="GO" id="GO:0005737">
    <property type="term" value="C:cytoplasm"/>
    <property type="evidence" value="ECO:0007669"/>
    <property type="project" value="TreeGrafter"/>
</dbReference>
<dbReference type="PROSITE" id="PS00018">
    <property type="entry name" value="EF_HAND_1"/>
    <property type="match status" value="3"/>
</dbReference>
<dbReference type="GO" id="GO:0005509">
    <property type="term" value="F:calcium ion binding"/>
    <property type="evidence" value="ECO:0007669"/>
    <property type="project" value="InterPro"/>
</dbReference>
<dbReference type="AlphaFoldDB" id="A0A8S4AK71"/>
<proteinExistence type="inferred from homology"/>
<dbReference type="Pfam" id="PF01023">
    <property type="entry name" value="S_100"/>
    <property type="match status" value="3"/>
</dbReference>
<comment type="caution">
    <text evidence="6">The sequence shown here is derived from an EMBL/GenBank/DDBJ whole genome shotgun (WGS) entry which is preliminary data.</text>
</comment>
<reference evidence="6" key="1">
    <citation type="submission" date="2021-05" db="EMBL/GenBank/DDBJ databases">
        <authorList>
            <person name="Tigano A."/>
        </authorList>
    </citation>
    <scope>NUCLEOTIDE SEQUENCE</scope>
</reference>
<dbReference type="PANTHER" id="PTHR11639">
    <property type="entry name" value="S100 CALCIUM-BINDING PROTEIN"/>
    <property type="match status" value="1"/>
</dbReference>
<keyword evidence="3" id="KW-0677">Repeat</keyword>
<dbReference type="GO" id="GO:0046914">
    <property type="term" value="F:transition metal ion binding"/>
    <property type="evidence" value="ECO:0007669"/>
    <property type="project" value="InterPro"/>
</dbReference>
<feature type="domain" description="EF-hand" evidence="5">
    <location>
        <begin position="180"/>
        <end position="215"/>
    </location>
</feature>
<name>A0A8S4AK71_9TELE</name>
<accession>A0A8S4AK71</accession>
<dbReference type="CDD" id="cd00213">
    <property type="entry name" value="S-100"/>
    <property type="match status" value="2"/>
</dbReference>
<sequence length="370" mass="41828">MGSGGNGPRRLIHCLFKPATIMSDIQKAMALLITSFTKYSSRDGHKNTLIKEELKDLLQDEYGHMLRDGNGKDRTDKFFKQMDENKDDRVDFVEFSSNQDKDGKLSKAAFLQMLKKEMPTFGQSKPIPPAMPSELETAMESLITVFHRYASKDGRSGTLSRRELRELMENELSGFLKSQKDPAAVDKIMKDLDTNGDGQVDFEEFVSLVVGLSIACEQCYQMHMKKTGRKALVTTPPPSVHCRELTICAMEIALQIDFHPSVSLDLRLDCLFKPATIMSDIQKAMALLITSFTKYSSKDGDKNTLNKEELKELLQNEFGEMLCKANDKAAIDRIFNDLDKDKNNSVDFGEFVSMVCCLTQMCHEYFIGKK</sequence>
<evidence type="ECO:0000313" key="7">
    <source>
        <dbReference type="Proteomes" id="UP000677803"/>
    </source>
</evidence>
<dbReference type="CDD" id="cd05031">
    <property type="entry name" value="S-100A10_like"/>
    <property type="match status" value="1"/>
</dbReference>
<dbReference type="Pfam" id="PF00036">
    <property type="entry name" value="EF-hand_1"/>
    <property type="match status" value="1"/>
</dbReference>
<dbReference type="OrthoDB" id="8881129at2759"/>
<dbReference type="PANTHER" id="PTHR11639:SF134">
    <property type="entry name" value="PROTEIN S100-A1-RELATED"/>
    <property type="match status" value="1"/>
</dbReference>
<dbReference type="SUPFAM" id="SSF47473">
    <property type="entry name" value="EF-hand"/>
    <property type="match status" value="3"/>
</dbReference>
<evidence type="ECO:0000256" key="3">
    <source>
        <dbReference type="ARBA" id="ARBA00022737"/>
    </source>
</evidence>
<comment type="similarity">
    <text evidence="1">Belongs to the S-100 family.</text>
</comment>
<dbReference type="InterPro" id="IPR013787">
    <property type="entry name" value="S100_Ca-bd_sub"/>
</dbReference>
<dbReference type="Gene3D" id="1.10.238.10">
    <property type="entry name" value="EF-hand"/>
    <property type="match status" value="3"/>
</dbReference>
<dbReference type="InterPro" id="IPR011992">
    <property type="entry name" value="EF-hand-dom_pair"/>
</dbReference>
<keyword evidence="4" id="KW-0106">Calcium</keyword>
<dbReference type="InterPro" id="IPR018247">
    <property type="entry name" value="EF_Hand_1_Ca_BS"/>
</dbReference>
<organism evidence="6 7">
    <name type="scientific">Menidia menidia</name>
    <name type="common">Atlantic silverside</name>
    <dbReference type="NCBI Taxonomy" id="238744"/>
    <lineage>
        <taxon>Eukaryota</taxon>
        <taxon>Metazoa</taxon>
        <taxon>Chordata</taxon>
        <taxon>Craniata</taxon>
        <taxon>Vertebrata</taxon>
        <taxon>Euteleostomi</taxon>
        <taxon>Actinopterygii</taxon>
        <taxon>Neopterygii</taxon>
        <taxon>Teleostei</taxon>
        <taxon>Neoteleostei</taxon>
        <taxon>Acanthomorphata</taxon>
        <taxon>Ovalentaria</taxon>
        <taxon>Atherinomorphae</taxon>
        <taxon>Atheriniformes</taxon>
        <taxon>Atherinopsidae</taxon>
        <taxon>Menidiinae</taxon>
        <taxon>Menidia</taxon>
    </lineage>
</organism>
<dbReference type="SMART" id="SM01394">
    <property type="entry name" value="S_100"/>
    <property type="match status" value="4"/>
</dbReference>
<dbReference type="InterPro" id="IPR034325">
    <property type="entry name" value="S-100_dom"/>
</dbReference>
<evidence type="ECO:0000313" key="6">
    <source>
        <dbReference type="EMBL" id="CAG5886264.1"/>
    </source>
</evidence>
<evidence type="ECO:0000256" key="4">
    <source>
        <dbReference type="ARBA" id="ARBA00022837"/>
    </source>
</evidence>
<dbReference type="GO" id="GO:0048306">
    <property type="term" value="F:calcium-dependent protein binding"/>
    <property type="evidence" value="ECO:0007669"/>
    <property type="project" value="TreeGrafter"/>
</dbReference>
<dbReference type="InterPro" id="IPR001751">
    <property type="entry name" value="S100/CaBP7/8-like_CS"/>
</dbReference>
<evidence type="ECO:0000256" key="2">
    <source>
        <dbReference type="ARBA" id="ARBA00022723"/>
    </source>
</evidence>
<dbReference type="SMART" id="SM00054">
    <property type="entry name" value="EFh"/>
    <property type="match status" value="2"/>
</dbReference>
<dbReference type="EMBL" id="CAJRST010005557">
    <property type="protein sequence ID" value="CAG5886264.1"/>
    <property type="molecule type" value="Genomic_DNA"/>
</dbReference>
<keyword evidence="2" id="KW-0479">Metal-binding</keyword>
<evidence type="ECO:0000259" key="5">
    <source>
        <dbReference type="PROSITE" id="PS50222"/>
    </source>
</evidence>
<gene>
    <name evidence="6" type="ORF">MMEN_LOCUS5965</name>
</gene>
<dbReference type="PROSITE" id="PS00303">
    <property type="entry name" value="S100_CABP"/>
    <property type="match status" value="2"/>
</dbReference>
<keyword evidence="7" id="KW-1185">Reference proteome</keyword>
<evidence type="ECO:0000256" key="1">
    <source>
        <dbReference type="ARBA" id="ARBA00007323"/>
    </source>
</evidence>
<protein>
    <submittedName>
        <fullName evidence="6">(Atlantic silverside) hypothetical protein</fullName>
    </submittedName>
</protein>
<dbReference type="Proteomes" id="UP000677803">
    <property type="component" value="Unassembled WGS sequence"/>
</dbReference>